<sequence>MRVSAYNDAGEMARACIDRASSIIIDCARDDSTLAAALYSHSCNPKAHTIAYFRDESLARLLKHHCPNIECTPSVAVELMVKAAMDPGSSALHHQLLSAAQGMTQYSIRYPESLPPVTIRSLFGPLKELYQATLIAVDVEADGQPEVNPQLDLEIHTGSLIYYIAPQRIREFDWATLTTDVAQS</sequence>
<proteinExistence type="predicted"/>
<dbReference type="Gene3D" id="3.40.50.720">
    <property type="entry name" value="NAD(P)-binding Rossmann-like Domain"/>
    <property type="match status" value="1"/>
</dbReference>
<protein>
    <recommendedName>
        <fullName evidence="3">Potassium transporter TrkA</fullName>
    </recommendedName>
</protein>
<dbReference type="InterPro" id="IPR036291">
    <property type="entry name" value="NAD(P)-bd_dom_sf"/>
</dbReference>
<dbReference type="SUPFAM" id="SSF51735">
    <property type="entry name" value="NAD(P)-binding Rossmann-fold domains"/>
    <property type="match status" value="1"/>
</dbReference>
<reference evidence="2" key="1">
    <citation type="journal article" date="2019" name="Int. J. Syst. Evol. Microbiol.">
        <title>The Global Catalogue of Microorganisms (GCM) 10K type strain sequencing project: providing services to taxonomists for standard genome sequencing and annotation.</title>
        <authorList>
            <consortium name="The Broad Institute Genomics Platform"/>
            <consortium name="The Broad Institute Genome Sequencing Center for Infectious Disease"/>
            <person name="Wu L."/>
            <person name="Ma J."/>
        </authorList>
    </citation>
    <scope>NUCLEOTIDE SEQUENCE [LARGE SCALE GENOMIC DNA]</scope>
    <source>
        <strain evidence="2">NBRC 111756</strain>
    </source>
</reference>
<evidence type="ECO:0000313" key="2">
    <source>
        <dbReference type="Proteomes" id="UP001596422"/>
    </source>
</evidence>
<comment type="caution">
    <text evidence="1">The sequence shown here is derived from an EMBL/GenBank/DDBJ whole genome shotgun (WGS) entry which is preliminary data.</text>
</comment>
<dbReference type="Proteomes" id="UP001596422">
    <property type="component" value="Unassembled WGS sequence"/>
</dbReference>
<gene>
    <name evidence="1" type="ORF">ACFQDL_03730</name>
</gene>
<dbReference type="RefSeq" id="WP_379907874.1">
    <property type="nucleotide sequence ID" value="NZ_JBHSWE010000001.1"/>
</dbReference>
<evidence type="ECO:0000313" key="1">
    <source>
        <dbReference type="EMBL" id="MFC6669305.1"/>
    </source>
</evidence>
<organism evidence="1 2">
    <name type="scientific">Marinobacterium aestuariivivens</name>
    <dbReference type="NCBI Taxonomy" id="1698799"/>
    <lineage>
        <taxon>Bacteria</taxon>
        <taxon>Pseudomonadati</taxon>
        <taxon>Pseudomonadota</taxon>
        <taxon>Gammaproteobacteria</taxon>
        <taxon>Oceanospirillales</taxon>
        <taxon>Oceanospirillaceae</taxon>
        <taxon>Marinobacterium</taxon>
    </lineage>
</organism>
<evidence type="ECO:0008006" key="3">
    <source>
        <dbReference type="Google" id="ProtNLM"/>
    </source>
</evidence>
<name>A0ABW1ZVU3_9GAMM</name>
<keyword evidence="2" id="KW-1185">Reference proteome</keyword>
<accession>A0ABW1ZVU3</accession>
<dbReference type="EMBL" id="JBHSWE010000001">
    <property type="protein sequence ID" value="MFC6669305.1"/>
    <property type="molecule type" value="Genomic_DNA"/>
</dbReference>